<dbReference type="RefSeq" id="WP_405286416.1">
    <property type="nucleotide sequence ID" value="NZ_JBBHLI010000002.1"/>
</dbReference>
<dbReference type="Gene3D" id="2.40.160.50">
    <property type="entry name" value="membrane protein fhac: a member of the omp85/tpsb transporter family"/>
    <property type="match status" value="1"/>
</dbReference>
<organism evidence="5 6">
    <name type="scientific">Gaopeijia maritima</name>
    <dbReference type="NCBI Taxonomy" id="3119007"/>
    <lineage>
        <taxon>Bacteria</taxon>
        <taxon>Pseudomonadati</taxon>
        <taxon>Gemmatimonadota</taxon>
        <taxon>Longimicrobiia</taxon>
        <taxon>Gaopeijiales</taxon>
        <taxon>Gaopeijiaceae</taxon>
        <taxon>Gaopeijia</taxon>
    </lineage>
</organism>
<feature type="signal peptide" evidence="3">
    <location>
        <begin position="1"/>
        <end position="24"/>
    </location>
</feature>
<sequence>MKTLRRFAPPLFALGFLCAPPVTAQQVEAGDTLDAPPPAVDPSSVRLGRDTVWAAPGEVYTAGALKRVFLGDLNRDLWHLRFPVPVLDLDSVGGGLTVEELSGGKQTLGVRFMGADGLIYQFRSILKTASRAIPGPLRSTVVDDALQDQMAAQFPLSAMIVAELLEAAGVLVARPHPVVMPDDPRLGEFSEAFAGRMGWIEIRPNERETEDGVEYAGFAGSDKITGSDELYEELIDDPESYVDTRKLLRARLIDMLVGDWDRHSGQWRWASYPDGERTRWEPIPRDRDWALASIDGLLPRLTAVYMPKYTGFAAERPDVFALHWSAQRVDRTLLNDLDRNDFEEVAAELTATLDDTVLDRAVGLLPESYREAVGTRLRHALGVRRDALPSVAEEFYELLAEHVDVPGTEETDSVRVAAERGGVRVTMFAPREGDFVRYDRWFDPADTRDIRVYLRDGDDLVVARGELPITVRIVGASGDDRITAEGTGPNLVIYEGEGDDRLDLDRRATTIDRPLLRQDSLETGYFTWSPRDWGASWVPRPEFWYDSDIGAYAGLGISRLGFGFGALPHHSRWSLSVLNGFDAGQWIVDSEFDRALGPNGWRVEAKAQARTDEPVWLTGADGVAAPEESVDDLRFYRSSLRARAGLRYRVSRHWTVSVGPELASSGAVRSPDIARDSLTFYGAGAFDRVGLRAAAEIDTRDDSRYPMRGRTVSLVATGVPEVLDPTEPYGGVSAELVEYRSLGLPGEAVAHLRLVVEKRWGRTPFFERAHLGGSGSLPGFQSRRFVGDAATAATAMLRFKLFDASVLTDLQLGLHGVATAGRVWADAASTDWKTGAGGGLWLRIPAIDRVAGLTFVRGDRDLRVYLDFGFLY</sequence>
<feature type="domain" description="Bacterial surface antigen (D15)" evidence="4">
    <location>
        <begin position="602"/>
        <end position="845"/>
    </location>
</feature>
<dbReference type="Proteomes" id="UP001484239">
    <property type="component" value="Unassembled WGS sequence"/>
</dbReference>
<comment type="caution">
    <text evidence="5">The sequence shown here is derived from an EMBL/GenBank/DDBJ whole genome shotgun (WGS) entry which is preliminary data.</text>
</comment>
<keyword evidence="2" id="KW-0472">Membrane</keyword>
<comment type="subcellular location">
    <subcellularLocation>
        <location evidence="1">Membrane</location>
    </subcellularLocation>
</comment>
<evidence type="ECO:0000313" key="5">
    <source>
        <dbReference type="EMBL" id="MEK9500218.1"/>
    </source>
</evidence>
<evidence type="ECO:0000256" key="3">
    <source>
        <dbReference type="SAM" id="SignalP"/>
    </source>
</evidence>
<protein>
    <submittedName>
        <fullName evidence="5">BamA/TamA family outer membrane protein</fullName>
    </submittedName>
</protein>
<keyword evidence="6" id="KW-1185">Reference proteome</keyword>
<name>A0ABU9E649_9BACT</name>
<dbReference type="EMBL" id="JBBHLI010000002">
    <property type="protein sequence ID" value="MEK9500218.1"/>
    <property type="molecule type" value="Genomic_DNA"/>
</dbReference>
<proteinExistence type="predicted"/>
<feature type="chain" id="PRO_5045255518" evidence="3">
    <location>
        <begin position="25"/>
        <end position="872"/>
    </location>
</feature>
<evidence type="ECO:0000313" key="6">
    <source>
        <dbReference type="Proteomes" id="UP001484239"/>
    </source>
</evidence>
<keyword evidence="3" id="KW-0732">Signal</keyword>
<evidence type="ECO:0000256" key="1">
    <source>
        <dbReference type="ARBA" id="ARBA00004370"/>
    </source>
</evidence>
<evidence type="ECO:0000256" key="2">
    <source>
        <dbReference type="ARBA" id="ARBA00023136"/>
    </source>
</evidence>
<accession>A0ABU9E649</accession>
<evidence type="ECO:0000259" key="4">
    <source>
        <dbReference type="Pfam" id="PF01103"/>
    </source>
</evidence>
<dbReference type="Pfam" id="PF01103">
    <property type="entry name" value="Omp85"/>
    <property type="match status" value="1"/>
</dbReference>
<reference evidence="5 6" key="1">
    <citation type="submission" date="2024-02" db="EMBL/GenBank/DDBJ databases">
        <title>A novel Gemmatimonadota bacterium.</title>
        <authorList>
            <person name="Du Z.-J."/>
            <person name="Ye Y.-Q."/>
        </authorList>
    </citation>
    <scope>NUCLEOTIDE SEQUENCE [LARGE SCALE GENOMIC DNA]</scope>
    <source>
        <strain evidence="5 6">DH-20</strain>
    </source>
</reference>
<dbReference type="InterPro" id="IPR000184">
    <property type="entry name" value="Bac_surfAg_D15"/>
</dbReference>
<gene>
    <name evidence="5" type="ORF">WI372_04455</name>
</gene>